<comment type="caution">
    <text evidence="2">The sequence shown here is derived from an EMBL/GenBank/DDBJ whole genome shotgun (WGS) entry which is preliminary data.</text>
</comment>
<protein>
    <recommendedName>
        <fullName evidence="4">DUF295 domain-containing protein</fullName>
    </recommendedName>
</protein>
<name>A0AAD7Q4G6_QUISA</name>
<dbReference type="EMBL" id="JARAOO010000003">
    <property type="protein sequence ID" value="KAJ7974651.1"/>
    <property type="molecule type" value="Genomic_DNA"/>
</dbReference>
<sequence>MSRISEYHPSFFPDVFQGKVHKIKLPKLMEQGWLCGCSKAVPANISIGVRSNSIYFQDYYSPVPSMTPSPQMGVFYLDDDLIKRRIPLYPHARAIWIMPNTI</sequence>
<keyword evidence="3" id="KW-1185">Reference proteome</keyword>
<evidence type="ECO:0000313" key="2">
    <source>
        <dbReference type="EMBL" id="KAJ7974651.1"/>
    </source>
</evidence>
<dbReference type="Proteomes" id="UP001163823">
    <property type="component" value="Chromosome 3"/>
</dbReference>
<evidence type="ECO:0000313" key="1">
    <source>
        <dbReference type="EMBL" id="KAJ7974645.1"/>
    </source>
</evidence>
<gene>
    <name evidence="1" type="ORF">O6P43_004685</name>
    <name evidence="2" type="ORF">O6P43_004691</name>
</gene>
<proteinExistence type="predicted"/>
<dbReference type="AlphaFoldDB" id="A0AAD7Q4G6"/>
<dbReference type="EMBL" id="JARAOO010000003">
    <property type="protein sequence ID" value="KAJ7974645.1"/>
    <property type="molecule type" value="Genomic_DNA"/>
</dbReference>
<accession>A0AAD7Q4G6</accession>
<dbReference type="KEGG" id="qsa:O6P43_004685"/>
<dbReference type="KEGG" id="qsa:O6P43_004691"/>
<reference evidence="2" key="1">
    <citation type="journal article" date="2023" name="Science">
        <title>Elucidation of the pathway for biosynthesis of saponin adjuvants from the soapbark tree.</title>
        <authorList>
            <person name="Reed J."/>
            <person name="Orme A."/>
            <person name="El-Demerdash A."/>
            <person name="Owen C."/>
            <person name="Martin L.B.B."/>
            <person name="Misra R.C."/>
            <person name="Kikuchi S."/>
            <person name="Rejzek M."/>
            <person name="Martin A.C."/>
            <person name="Harkess A."/>
            <person name="Leebens-Mack J."/>
            <person name="Louveau T."/>
            <person name="Stephenson M.J."/>
            <person name="Osbourn A."/>
        </authorList>
    </citation>
    <scope>NUCLEOTIDE SEQUENCE</scope>
    <source>
        <strain evidence="2">S10</strain>
    </source>
</reference>
<evidence type="ECO:0008006" key="4">
    <source>
        <dbReference type="Google" id="ProtNLM"/>
    </source>
</evidence>
<organism evidence="2 3">
    <name type="scientific">Quillaja saponaria</name>
    <name type="common">Soap bark tree</name>
    <dbReference type="NCBI Taxonomy" id="32244"/>
    <lineage>
        <taxon>Eukaryota</taxon>
        <taxon>Viridiplantae</taxon>
        <taxon>Streptophyta</taxon>
        <taxon>Embryophyta</taxon>
        <taxon>Tracheophyta</taxon>
        <taxon>Spermatophyta</taxon>
        <taxon>Magnoliopsida</taxon>
        <taxon>eudicotyledons</taxon>
        <taxon>Gunneridae</taxon>
        <taxon>Pentapetalae</taxon>
        <taxon>rosids</taxon>
        <taxon>fabids</taxon>
        <taxon>Fabales</taxon>
        <taxon>Quillajaceae</taxon>
        <taxon>Quillaja</taxon>
    </lineage>
</organism>
<evidence type="ECO:0000313" key="3">
    <source>
        <dbReference type="Proteomes" id="UP001163823"/>
    </source>
</evidence>